<gene>
    <name evidence="2" type="ORF">AALO_G00290080</name>
</gene>
<feature type="non-terminal residue" evidence="2">
    <location>
        <position position="359"/>
    </location>
</feature>
<feature type="non-terminal residue" evidence="2">
    <location>
        <position position="1"/>
    </location>
</feature>
<organism evidence="2 3">
    <name type="scientific">Alosa alosa</name>
    <name type="common">allis shad</name>
    <dbReference type="NCBI Taxonomy" id="278164"/>
    <lineage>
        <taxon>Eukaryota</taxon>
        <taxon>Metazoa</taxon>
        <taxon>Chordata</taxon>
        <taxon>Craniata</taxon>
        <taxon>Vertebrata</taxon>
        <taxon>Euteleostomi</taxon>
        <taxon>Actinopterygii</taxon>
        <taxon>Neopterygii</taxon>
        <taxon>Teleostei</taxon>
        <taxon>Clupei</taxon>
        <taxon>Clupeiformes</taxon>
        <taxon>Clupeoidei</taxon>
        <taxon>Clupeidae</taxon>
        <taxon>Alosa</taxon>
    </lineage>
</organism>
<feature type="compositionally biased region" description="Low complexity" evidence="1">
    <location>
        <begin position="275"/>
        <end position="284"/>
    </location>
</feature>
<sequence>SAAVLRSEIPTWQRLWSVFLALTWNAFKSPATSPNPTRLFLREHWLIDVPLTSVTAPSDSQLEMISSSGVYGVKMQWTPEHTQWAEQHFDISSTTRSPSHKAEGYRMQRVASTMTSSAAAAYQYSWANDDISALTASNLLKKYAEKYSGILEVPVISAGERALLNAYPDAAAAAALANGPNGRKVEADPWAEPVGGGVYPMGCEVAVPAGKVGMAATSDVAAGALCSSPGVGSGGSLAEQSFSSSSCGSQSLASQEPYASAAAYGSSYLHASSGGYSGHPSPLLQAPPPPPASHATLVPAAYSTTSSPPALPGYSYTPSGYAPHHHHQAASVAPGYSPPPPPPPPPPSSYLPAGIAVPT</sequence>
<protein>
    <submittedName>
        <fullName evidence="2">Uncharacterized protein</fullName>
    </submittedName>
</protein>
<feature type="region of interest" description="Disordered" evidence="1">
    <location>
        <begin position="275"/>
        <end position="296"/>
    </location>
</feature>
<comment type="caution">
    <text evidence="2">The sequence shown here is derived from an EMBL/GenBank/DDBJ whole genome shotgun (WGS) entry which is preliminary data.</text>
</comment>
<dbReference type="AlphaFoldDB" id="A0AAV6FJW7"/>
<dbReference type="Proteomes" id="UP000823561">
    <property type="component" value="Chromosome 23"/>
</dbReference>
<proteinExistence type="predicted"/>
<feature type="compositionally biased region" description="Pro residues" evidence="1">
    <location>
        <begin position="336"/>
        <end position="349"/>
    </location>
</feature>
<evidence type="ECO:0000256" key="1">
    <source>
        <dbReference type="SAM" id="MobiDB-lite"/>
    </source>
</evidence>
<keyword evidence="3" id="KW-1185">Reference proteome</keyword>
<name>A0AAV6FJW7_9TELE</name>
<evidence type="ECO:0000313" key="2">
    <source>
        <dbReference type="EMBL" id="KAG5261921.1"/>
    </source>
</evidence>
<feature type="region of interest" description="Disordered" evidence="1">
    <location>
        <begin position="317"/>
        <end position="359"/>
    </location>
</feature>
<dbReference type="EMBL" id="JADWDJ010000023">
    <property type="protein sequence ID" value="KAG5261921.1"/>
    <property type="molecule type" value="Genomic_DNA"/>
</dbReference>
<evidence type="ECO:0000313" key="3">
    <source>
        <dbReference type="Proteomes" id="UP000823561"/>
    </source>
</evidence>
<accession>A0AAV6FJW7</accession>
<reference evidence="2" key="1">
    <citation type="submission" date="2020-10" db="EMBL/GenBank/DDBJ databases">
        <title>Chromosome-scale genome assembly of the Allis shad, Alosa alosa.</title>
        <authorList>
            <person name="Margot Z."/>
            <person name="Christophe K."/>
            <person name="Cabau C."/>
            <person name="Louis A."/>
            <person name="Berthelot C."/>
            <person name="Parey E."/>
            <person name="Roest Crollius H."/>
            <person name="Montfort J."/>
            <person name="Robinson-Rechavi M."/>
            <person name="Bucao C."/>
            <person name="Bouchez O."/>
            <person name="Gislard M."/>
            <person name="Lluch J."/>
            <person name="Milhes M."/>
            <person name="Lampietro C."/>
            <person name="Lopez Roques C."/>
            <person name="Donnadieu C."/>
            <person name="Braasch I."/>
            <person name="Desvignes T."/>
            <person name="Postlethwait J."/>
            <person name="Bobe J."/>
            <person name="Guiguen Y."/>
        </authorList>
    </citation>
    <scope>NUCLEOTIDE SEQUENCE</scope>
    <source>
        <strain evidence="2">M-15738</strain>
        <tissue evidence="2">Blood</tissue>
    </source>
</reference>